<dbReference type="InterPro" id="IPR005901">
    <property type="entry name" value="GLPGLI"/>
</dbReference>
<dbReference type="AlphaFoldDB" id="A0A1H3B8K1"/>
<feature type="signal peptide" evidence="1">
    <location>
        <begin position="1"/>
        <end position="23"/>
    </location>
</feature>
<dbReference type="STRING" id="762486.SAMN05444411_10531"/>
<feature type="chain" id="PRO_5011575628" evidence="1">
    <location>
        <begin position="24"/>
        <end position="254"/>
    </location>
</feature>
<sequence length="254" mass="29440">MKKLNIKVVLVLLLLLNTISLTAQELYGKVTYKQRLGEKLNDSIANKKYGDVYKNTMDFISESIVKNCDNFEYNLKFNRDESVFVGIKKLQNEADKGYKLAEKFSRVDDVFYLNIKSSQKLVQKESFGELFVIEYNLSDIKWELVNKTKVINNYKCFMATTTKIVKNSKGIFKKPVIAWYTTEIPLNFGPKGYGNLPGLILELQEDKLIFYATKIKLNPKKSIKIVKPNKGKMLTSKEFELRMKKVSKNLWIGR</sequence>
<name>A0A1H3B8K1_9FLAO</name>
<evidence type="ECO:0000256" key="1">
    <source>
        <dbReference type="SAM" id="SignalP"/>
    </source>
</evidence>
<evidence type="ECO:0000313" key="3">
    <source>
        <dbReference type="Proteomes" id="UP000199595"/>
    </source>
</evidence>
<gene>
    <name evidence="2" type="ORF">SAMN05444411_10531</name>
</gene>
<dbReference type="RefSeq" id="WP_090123188.1">
    <property type="nucleotide sequence ID" value="NZ_FNNJ01000005.1"/>
</dbReference>
<evidence type="ECO:0000313" key="2">
    <source>
        <dbReference type="EMBL" id="SDX37369.1"/>
    </source>
</evidence>
<dbReference type="Proteomes" id="UP000199595">
    <property type="component" value="Unassembled WGS sequence"/>
</dbReference>
<accession>A0A1H3B8K1</accession>
<keyword evidence="3" id="KW-1185">Reference proteome</keyword>
<reference evidence="2 3" key="1">
    <citation type="submission" date="2016-10" db="EMBL/GenBank/DDBJ databases">
        <authorList>
            <person name="de Groot N.N."/>
        </authorList>
    </citation>
    <scope>NUCLEOTIDE SEQUENCE [LARGE SCALE GENOMIC DNA]</scope>
    <source>
        <strain evidence="2 3">DSM 24956</strain>
    </source>
</reference>
<keyword evidence="1" id="KW-0732">Signal</keyword>
<proteinExistence type="predicted"/>
<protein>
    <submittedName>
        <fullName evidence="2">GLPGLI family protein</fullName>
    </submittedName>
</protein>
<dbReference type="Pfam" id="PF09697">
    <property type="entry name" value="Porph_ging"/>
    <property type="match status" value="1"/>
</dbReference>
<dbReference type="NCBIfam" id="TIGR01200">
    <property type="entry name" value="GLPGLI"/>
    <property type="match status" value="1"/>
</dbReference>
<organism evidence="2 3">
    <name type="scientific">Lutibacter oricola</name>
    <dbReference type="NCBI Taxonomy" id="762486"/>
    <lineage>
        <taxon>Bacteria</taxon>
        <taxon>Pseudomonadati</taxon>
        <taxon>Bacteroidota</taxon>
        <taxon>Flavobacteriia</taxon>
        <taxon>Flavobacteriales</taxon>
        <taxon>Flavobacteriaceae</taxon>
        <taxon>Lutibacter</taxon>
    </lineage>
</organism>
<dbReference type="OrthoDB" id="713598at2"/>
<dbReference type="EMBL" id="FNNJ01000005">
    <property type="protein sequence ID" value="SDX37369.1"/>
    <property type="molecule type" value="Genomic_DNA"/>
</dbReference>